<dbReference type="AlphaFoldDB" id="A0A367GST4"/>
<accession>A0A367GST4</accession>
<dbReference type="Pfam" id="PF08757">
    <property type="entry name" value="CotH"/>
    <property type="match status" value="1"/>
</dbReference>
<name>A0A367GST4_9SPHI</name>
<organism evidence="1 2">
    <name type="scientific">Mucilaginibacter hurinus</name>
    <dbReference type="NCBI Taxonomy" id="2201324"/>
    <lineage>
        <taxon>Bacteria</taxon>
        <taxon>Pseudomonadati</taxon>
        <taxon>Bacteroidota</taxon>
        <taxon>Sphingobacteriia</taxon>
        <taxon>Sphingobacteriales</taxon>
        <taxon>Sphingobacteriaceae</taxon>
        <taxon>Mucilaginibacter</taxon>
    </lineage>
</organism>
<comment type="caution">
    <text evidence="1">The sequence shown here is derived from an EMBL/GenBank/DDBJ whole genome shotgun (WGS) entry which is preliminary data.</text>
</comment>
<evidence type="ECO:0000313" key="1">
    <source>
        <dbReference type="EMBL" id="RCH56145.1"/>
    </source>
</evidence>
<dbReference type="InterPro" id="IPR014867">
    <property type="entry name" value="Spore_coat_CotH_CotH2/3/7"/>
</dbReference>
<evidence type="ECO:0000313" key="2">
    <source>
        <dbReference type="Proteomes" id="UP000253209"/>
    </source>
</evidence>
<dbReference type="OrthoDB" id="9803752at2"/>
<dbReference type="EMBL" id="QGDC01000002">
    <property type="protein sequence ID" value="RCH56145.1"/>
    <property type="molecule type" value="Genomic_DNA"/>
</dbReference>
<gene>
    <name evidence="1" type="ORF">DJ568_05210</name>
</gene>
<dbReference type="RefSeq" id="WP_114004182.1">
    <property type="nucleotide sequence ID" value="NZ_QGDC01000002.1"/>
</dbReference>
<sequence>MKKISLCLWALLGLFSCKKETQFKEKSNSSGNLAANAVQSVLFEASKNPGKLTADIQCTISGDEISALIPPLVDRNLVVTFKTGVSGVVAMVNDTVQVSGVTRVNFAKPVTYMLRLPDGHSRKIKFTVKSFTGLPILYLTTTSPVTSKDDYVKGNLVIDPNSEYEQEKLSIPLQVKGRGNTTWALAKKPYRMKFDSKADMLGMPAAKNWVLLANYSDKTLFRVNLAFELGRMFGVAFAQQSRFVELSLNGEYKGNYLLTSQVEVHENRVNIPELKEADVSADKITGGYLLELGTQEDAWFETKQKLSFTIKSPEDMPDVQYNYIKDYIAATEAALFSADFADPVKGYASFIDVESFINWYLVEELTKNPDARHGSSVYYYKDRGGKLCMGPLWDFDVAMGNTDQAAIRSPQGGWVMQGVWFNRLFQDKNFRKKVKERWNKIKNKELAKLGPYIDNTVNYINLSQQSNFLRWDILKKPVWPNNTYLGSYDQEVTYIKDWLRTRIMWMDSEIQKF</sequence>
<proteinExistence type="predicted"/>
<dbReference type="PROSITE" id="PS51257">
    <property type="entry name" value="PROKAR_LIPOPROTEIN"/>
    <property type="match status" value="1"/>
</dbReference>
<keyword evidence="2" id="KW-1185">Reference proteome</keyword>
<reference evidence="1 2" key="1">
    <citation type="submission" date="2018-05" db="EMBL/GenBank/DDBJ databases">
        <title>Mucilaginibacter hurinus sp. nov., isolated from briquette warehouse soil.</title>
        <authorList>
            <person name="Choi L."/>
        </authorList>
    </citation>
    <scope>NUCLEOTIDE SEQUENCE [LARGE SCALE GENOMIC DNA]</scope>
    <source>
        <strain evidence="1 2">ZR32</strain>
    </source>
</reference>
<evidence type="ECO:0008006" key="3">
    <source>
        <dbReference type="Google" id="ProtNLM"/>
    </source>
</evidence>
<protein>
    <recommendedName>
        <fullName evidence="3">Spore coat protein CotH</fullName>
    </recommendedName>
</protein>
<dbReference type="Proteomes" id="UP000253209">
    <property type="component" value="Unassembled WGS sequence"/>
</dbReference>